<keyword evidence="3" id="KW-1185">Reference proteome</keyword>
<organism evidence="2 3">
    <name type="scientific">Circinella minor</name>
    <dbReference type="NCBI Taxonomy" id="1195481"/>
    <lineage>
        <taxon>Eukaryota</taxon>
        <taxon>Fungi</taxon>
        <taxon>Fungi incertae sedis</taxon>
        <taxon>Mucoromycota</taxon>
        <taxon>Mucoromycotina</taxon>
        <taxon>Mucoromycetes</taxon>
        <taxon>Mucorales</taxon>
        <taxon>Lichtheimiaceae</taxon>
        <taxon>Circinella</taxon>
    </lineage>
</organism>
<accession>A0A8H7VM02</accession>
<dbReference type="AlphaFoldDB" id="A0A8H7VM02"/>
<gene>
    <name evidence="2" type="ORF">INT45_013671</name>
</gene>
<comment type="caution">
    <text evidence="2">The sequence shown here is derived from an EMBL/GenBank/DDBJ whole genome shotgun (WGS) entry which is preliminary data.</text>
</comment>
<name>A0A8H7VM02_9FUNG</name>
<protein>
    <submittedName>
        <fullName evidence="2">Uncharacterized protein</fullName>
    </submittedName>
</protein>
<evidence type="ECO:0000313" key="3">
    <source>
        <dbReference type="Proteomes" id="UP000646827"/>
    </source>
</evidence>
<reference evidence="2 3" key="1">
    <citation type="submission" date="2020-12" db="EMBL/GenBank/DDBJ databases">
        <title>Metabolic potential, ecology and presence of endohyphal bacteria is reflected in genomic diversity of Mucoromycotina.</title>
        <authorList>
            <person name="Muszewska A."/>
            <person name="Okrasinska A."/>
            <person name="Steczkiewicz K."/>
            <person name="Drgas O."/>
            <person name="Orlowska M."/>
            <person name="Perlinska-Lenart U."/>
            <person name="Aleksandrzak-Piekarczyk T."/>
            <person name="Szatraj K."/>
            <person name="Zielenkiewicz U."/>
            <person name="Pilsyk S."/>
            <person name="Malc E."/>
            <person name="Mieczkowski P."/>
            <person name="Kruszewska J.S."/>
            <person name="Biernat P."/>
            <person name="Pawlowska J."/>
        </authorList>
    </citation>
    <scope>NUCLEOTIDE SEQUENCE [LARGE SCALE GENOMIC DNA]</scope>
    <source>
        <strain evidence="2 3">CBS 142.35</strain>
    </source>
</reference>
<evidence type="ECO:0000313" key="2">
    <source>
        <dbReference type="EMBL" id="KAG2225560.1"/>
    </source>
</evidence>
<feature type="compositionally biased region" description="Low complexity" evidence="1">
    <location>
        <begin position="49"/>
        <end position="71"/>
    </location>
</feature>
<feature type="region of interest" description="Disordered" evidence="1">
    <location>
        <begin position="45"/>
        <end position="71"/>
    </location>
</feature>
<sequence length="254" mass="28816">MVTKTHRQLSALSLKHAFDDQRSFFSHGFQKIFVQPPKCIVDNDDDDASSFSSDEQFSPSVSLTPSTSSYSVPSSWCSSVNEAEIESLILSLGVVFVWLHIQLQTIILLQEPLSTTTISSLSKVPSLPKQQQWLSMTKNTNATITTSTFDPQSFLPSRYPGPDMPLVNDLVKNQVSIETSELWHKHEQLPRYPSSRRQRFNYEEDSDEEEARSKERQAIHNLAQDVLAYLEESNGNVVPELEALRPQLQNFIDL</sequence>
<dbReference type="OrthoDB" id="2277455at2759"/>
<proteinExistence type="predicted"/>
<dbReference type="EMBL" id="JAEPRB010000026">
    <property type="protein sequence ID" value="KAG2225560.1"/>
    <property type="molecule type" value="Genomic_DNA"/>
</dbReference>
<evidence type="ECO:0000256" key="1">
    <source>
        <dbReference type="SAM" id="MobiDB-lite"/>
    </source>
</evidence>
<feature type="region of interest" description="Disordered" evidence="1">
    <location>
        <begin position="194"/>
        <end position="215"/>
    </location>
</feature>
<dbReference type="Proteomes" id="UP000646827">
    <property type="component" value="Unassembled WGS sequence"/>
</dbReference>